<keyword evidence="2" id="KW-1185">Reference proteome</keyword>
<sequence length="56" mass="5993">MLPVPVGAVLCRRNIDSLADAVGIPGDRSIAQRLDTIERVLFALAHVQDIDPDTAP</sequence>
<evidence type="ECO:0000313" key="1">
    <source>
        <dbReference type="EMBL" id="GAA0544213.1"/>
    </source>
</evidence>
<comment type="caution">
    <text evidence="1">The sequence shown here is derived from an EMBL/GenBank/DDBJ whole genome shotgun (WGS) entry which is preliminary data.</text>
</comment>
<dbReference type="RefSeq" id="WP_346160389.1">
    <property type="nucleotide sequence ID" value="NZ_BAAABZ010000050.1"/>
</dbReference>
<name>A0ABN1DI41_9ACTN</name>
<dbReference type="EMBL" id="BAAABZ010000050">
    <property type="protein sequence ID" value="GAA0544213.1"/>
    <property type="molecule type" value="Genomic_DNA"/>
</dbReference>
<protein>
    <submittedName>
        <fullName evidence="1">Uncharacterized protein</fullName>
    </submittedName>
</protein>
<evidence type="ECO:0000313" key="2">
    <source>
        <dbReference type="Proteomes" id="UP001501576"/>
    </source>
</evidence>
<accession>A0ABN1DI41</accession>
<dbReference type="Proteomes" id="UP001501576">
    <property type="component" value="Unassembled WGS sequence"/>
</dbReference>
<proteinExistence type="predicted"/>
<organism evidence="1 2">
    <name type="scientific">Streptomyces mordarskii</name>
    <dbReference type="NCBI Taxonomy" id="1226758"/>
    <lineage>
        <taxon>Bacteria</taxon>
        <taxon>Bacillati</taxon>
        <taxon>Actinomycetota</taxon>
        <taxon>Actinomycetes</taxon>
        <taxon>Kitasatosporales</taxon>
        <taxon>Streptomycetaceae</taxon>
        <taxon>Streptomyces</taxon>
    </lineage>
</organism>
<gene>
    <name evidence="1" type="ORF">GCM10010390_52880</name>
</gene>
<reference evidence="1 2" key="1">
    <citation type="journal article" date="2019" name="Int. J. Syst. Evol. Microbiol.">
        <title>The Global Catalogue of Microorganisms (GCM) 10K type strain sequencing project: providing services to taxonomists for standard genome sequencing and annotation.</title>
        <authorList>
            <consortium name="The Broad Institute Genomics Platform"/>
            <consortium name="The Broad Institute Genome Sequencing Center for Infectious Disease"/>
            <person name="Wu L."/>
            <person name="Ma J."/>
        </authorList>
    </citation>
    <scope>NUCLEOTIDE SEQUENCE [LARGE SCALE GENOMIC DNA]</scope>
    <source>
        <strain evidence="1 2">JCM 5052</strain>
    </source>
</reference>